<dbReference type="InterPro" id="IPR015421">
    <property type="entry name" value="PyrdxlP-dep_Trfase_major"/>
</dbReference>
<keyword evidence="8" id="KW-1185">Reference proteome</keyword>
<feature type="domain" description="Aminotransferase class I/classII large" evidence="6">
    <location>
        <begin position="60"/>
        <end position="346"/>
    </location>
</feature>
<dbReference type="SUPFAM" id="SSF53383">
    <property type="entry name" value="PLP-dependent transferases"/>
    <property type="match status" value="1"/>
</dbReference>
<comment type="similarity">
    <text evidence="5">Belongs to the class-I pyridoxal-phosphate-dependent aminotransferase family.</text>
</comment>
<name>A0ABR7Z280_9PSED</name>
<dbReference type="InterPro" id="IPR015422">
    <property type="entry name" value="PyrdxlP-dep_Trfase_small"/>
</dbReference>
<accession>A0ABR7Z280</accession>
<dbReference type="PANTHER" id="PTHR43643">
    <property type="entry name" value="HISTIDINOL-PHOSPHATE AMINOTRANSFERASE 2"/>
    <property type="match status" value="1"/>
</dbReference>
<sequence>MKPVLAGPQQRYAIDNPFPGLPTLERTLGRQISSRLSGNEALPRYPNALLEHYGQAFLERCRQYPDPAALALRQALARDQSLAPEQLLVDAGADSLIALMLRTYAGPGDTVLCMEGTYPTFDYFARAQGLVVNTLAYAGQGRSLAIDLQALANAAGRLRPKVVYLANPDNPTGRFHPLERVRAFSLALPEGTLLILDEAYIGFAEHTPDLGPWPNTVRLRSFSKAYGLAGLRVGYAVAAPELLAPALRARIHYAVSGVALHFAEHMLGEHEHLAALRRETCQLRQHFADFAAHHGLPCLPSATNFVAVPLARTEAVVQWHAHWLQRGVSVALPAPLGASQLLRLTLHPDVFQPAFLDSLVHLAREAT</sequence>
<reference evidence="7 8" key="1">
    <citation type="journal article" date="2020" name="Insects">
        <title>Bacteria Belonging to Pseudomonas typographi sp. nov. from the Bark Beetle Ips typographus Have Genomic Potential to Aid in the Host Ecology.</title>
        <authorList>
            <person name="Peral-Aranega E."/>
            <person name="Saati-Santamaria Z."/>
            <person name="Kolarik M."/>
            <person name="Rivas R."/>
            <person name="Garcia-Fraile P."/>
        </authorList>
    </citation>
    <scope>NUCLEOTIDE SEQUENCE [LARGE SCALE GENOMIC DNA]</scope>
    <source>
        <strain evidence="7 8">CA3A</strain>
    </source>
</reference>
<dbReference type="PROSITE" id="PS00105">
    <property type="entry name" value="AA_TRANSFER_CLASS_1"/>
    <property type="match status" value="1"/>
</dbReference>
<evidence type="ECO:0000256" key="3">
    <source>
        <dbReference type="ARBA" id="ARBA00022679"/>
    </source>
</evidence>
<dbReference type="RefSeq" id="WP_190421169.1">
    <property type="nucleotide sequence ID" value="NZ_JAAOCA010000014.1"/>
</dbReference>
<keyword evidence="4" id="KW-0663">Pyridoxal phosphate</keyword>
<dbReference type="Gene3D" id="3.40.640.10">
    <property type="entry name" value="Type I PLP-dependent aspartate aminotransferase-like (Major domain)"/>
    <property type="match status" value="1"/>
</dbReference>
<keyword evidence="3 5" id="KW-0808">Transferase</keyword>
<dbReference type="CDD" id="cd00609">
    <property type="entry name" value="AAT_like"/>
    <property type="match status" value="1"/>
</dbReference>
<dbReference type="Gene3D" id="3.90.1150.10">
    <property type="entry name" value="Aspartate Aminotransferase, domain 1"/>
    <property type="match status" value="1"/>
</dbReference>
<dbReference type="InterPro" id="IPR050106">
    <property type="entry name" value="HistidinolP_aminotransfase"/>
</dbReference>
<dbReference type="EMBL" id="JAAOCA010000014">
    <property type="protein sequence ID" value="MBD1599608.1"/>
    <property type="molecule type" value="Genomic_DNA"/>
</dbReference>
<evidence type="ECO:0000256" key="5">
    <source>
        <dbReference type="RuleBase" id="RU000481"/>
    </source>
</evidence>
<dbReference type="InterPro" id="IPR004838">
    <property type="entry name" value="NHTrfase_class1_PyrdxlP-BS"/>
</dbReference>
<comment type="caution">
    <text evidence="7">The sequence shown here is derived from an EMBL/GenBank/DDBJ whole genome shotgun (WGS) entry which is preliminary data.</text>
</comment>
<gene>
    <name evidence="7" type="ORF">HAQ05_12950</name>
</gene>
<evidence type="ECO:0000259" key="6">
    <source>
        <dbReference type="Pfam" id="PF00155"/>
    </source>
</evidence>
<dbReference type="PANTHER" id="PTHR43643:SF2">
    <property type="entry name" value="INDUCIBLE LYSINE DECARBOXYLASE"/>
    <property type="match status" value="1"/>
</dbReference>
<proteinExistence type="inferred from homology"/>
<dbReference type="GO" id="GO:0008483">
    <property type="term" value="F:transaminase activity"/>
    <property type="evidence" value="ECO:0007669"/>
    <property type="project" value="UniProtKB-KW"/>
</dbReference>
<dbReference type="InterPro" id="IPR004839">
    <property type="entry name" value="Aminotransferase_I/II_large"/>
</dbReference>
<evidence type="ECO:0000313" key="7">
    <source>
        <dbReference type="EMBL" id="MBD1599608.1"/>
    </source>
</evidence>
<evidence type="ECO:0000313" key="8">
    <source>
        <dbReference type="Proteomes" id="UP000805841"/>
    </source>
</evidence>
<protein>
    <recommendedName>
        <fullName evidence="5">Aminotransferase</fullName>
        <ecNumber evidence="5">2.6.1.-</ecNumber>
    </recommendedName>
</protein>
<comment type="cofactor">
    <cofactor evidence="5">
        <name>pyridoxal 5'-phosphate</name>
        <dbReference type="ChEBI" id="CHEBI:597326"/>
    </cofactor>
</comment>
<dbReference type="Proteomes" id="UP000805841">
    <property type="component" value="Unassembled WGS sequence"/>
</dbReference>
<evidence type="ECO:0000256" key="4">
    <source>
        <dbReference type="ARBA" id="ARBA00022898"/>
    </source>
</evidence>
<dbReference type="InterPro" id="IPR015424">
    <property type="entry name" value="PyrdxlP-dep_Trfase"/>
</dbReference>
<evidence type="ECO:0000256" key="2">
    <source>
        <dbReference type="ARBA" id="ARBA00022576"/>
    </source>
</evidence>
<keyword evidence="2 5" id="KW-0032">Aminotransferase</keyword>
<evidence type="ECO:0000256" key="1">
    <source>
        <dbReference type="ARBA" id="ARBA00007970"/>
    </source>
</evidence>
<organism evidence="7 8">
    <name type="scientific">Pseudomonas typographi</name>
    <dbReference type="NCBI Taxonomy" id="2715964"/>
    <lineage>
        <taxon>Bacteria</taxon>
        <taxon>Pseudomonadati</taxon>
        <taxon>Pseudomonadota</taxon>
        <taxon>Gammaproteobacteria</taxon>
        <taxon>Pseudomonadales</taxon>
        <taxon>Pseudomonadaceae</taxon>
        <taxon>Pseudomonas</taxon>
    </lineage>
</organism>
<dbReference type="EC" id="2.6.1.-" evidence="5"/>
<comment type="similarity">
    <text evidence="1">Belongs to the class-II pyridoxal-phosphate-dependent aminotransferase family. Histidinol-phosphate aminotransferase subfamily.</text>
</comment>
<dbReference type="Pfam" id="PF00155">
    <property type="entry name" value="Aminotran_1_2"/>
    <property type="match status" value="1"/>
</dbReference>